<dbReference type="GO" id="GO:0005524">
    <property type="term" value="F:ATP binding"/>
    <property type="evidence" value="ECO:0007669"/>
    <property type="project" value="UniProtKB-KW"/>
</dbReference>
<dbReference type="InterPro" id="IPR045006">
    <property type="entry name" value="CHLI-like"/>
</dbReference>
<name>A0ABY4FWI8_9MICO</name>
<proteinExistence type="predicted"/>
<evidence type="ECO:0000259" key="2">
    <source>
        <dbReference type="Pfam" id="PF13335"/>
    </source>
</evidence>
<evidence type="ECO:0000313" key="3">
    <source>
        <dbReference type="EMBL" id="UOQ60660.1"/>
    </source>
</evidence>
<feature type="domain" description="Magnesium chelatase ChlI-like catalytic" evidence="1">
    <location>
        <begin position="2"/>
        <end position="36"/>
    </location>
</feature>
<dbReference type="Pfam" id="PF01078">
    <property type="entry name" value="Mg_chelatase"/>
    <property type="match status" value="1"/>
</dbReference>
<dbReference type="InterPro" id="IPR027417">
    <property type="entry name" value="P-loop_NTPase"/>
</dbReference>
<keyword evidence="3" id="KW-0067">ATP-binding</keyword>
<dbReference type="PANTHER" id="PTHR32039:SF7">
    <property type="entry name" value="COMPETENCE PROTEIN COMM"/>
    <property type="match status" value="1"/>
</dbReference>
<evidence type="ECO:0000313" key="4">
    <source>
        <dbReference type="Proteomes" id="UP000831775"/>
    </source>
</evidence>
<dbReference type="Gene3D" id="3.40.50.300">
    <property type="entry name" value="P-loop containing nucleotide triphosphate hydrolases"/>
    <property type="match status" value="1"/>
</dbReference>
<reference evidence="3 4" key="1">
    <citation type="submission" date="2022-04" db="EMBL/GenBank/DDBJ databases">
        <title>Leucobacter sp. isolated from rhizosphere of onion.</title>
        <authorList>
            <person name="Won M."/>
            <person name="Lee C.-M."/>
            <person name="Woen H.-Y."/>
            <person name="Kwon S.-W."/>
        </authorList>
    </citation>
    <scope>NUCLEOTIDE SEQUENCE [LARGE SCALE GENOMIC DNA]</scope>
    <source>
        <strain evidence="3 4">H25R-14</strain>
    </source>
</reference>
<dbReference type="Pfam" id="PF13335">
    <property type="entry name" value="Mg_chelatase_C"/>
    <property type="match status" value="1"/>
</dbReference>
<dbReference type="InterPro" id="IPR000523">
    <property type="entry name" value="Mg_chelatse_chII-like_cat_dom"/>
</dbReference>
<organism evidence="3 4">
    <name type="scientific">Leucobacter rhizosphaerae</name>
    <dbReference type="NCBI Taxonomy" id="2932245"/>
    <lineage>
        <taxon>Bacteria</taxon>
        <taxon>Bacillati</taxon>
        <taxon>Actinomycetota</taxon>
        <taxon>Actinomycetes</taxon>
        <taxon>Micrococcales</taxon>
        <taxon>Microbacteriaceae</taxon>
        <taxon>Leucobacter</taxon>
    </lineage>
</organism>
<feature type="domain" description="Mg chelatase-related protein C-terminal" evidence="2">
    <location>
        <begin position="48"/>
        <end position="144"/>
    </location>
</feature>
<dbReference type="Proteomes" id="UP000831775">
    <property type="component" value="Chromosome"/>
</dbReference>
<dbReference type="EMBL" id="CP095043">
    <property type="protein sequence ID" value="UOQ60660.1"/>
    <property type="molecule type" value="Genomic_DNA"/>
</dbReference>
<keyword evidence="3" id="KW-0547">Nucleotide-binding</keyword>
<dbReference type="PANTHER" id="PTHR32039">
    <property type="entry name" value="MAGNESIUM-CHELATASE SUBUNIT CHLI"/>
    <property type="match status" value="1"/>
</dbReference>
<evidence type="ECO:0000259" key="1">
    <source>
        <dbReference type="Pfam" id="PF01078"/>
    </source>
</evidence>
<keyword evidence="4" id="KW-1185">Reference proteome</keyword>
<protein>
    <submittedName>
        <fullName evidence="3">ATP-binding protein</fullName>
    </submittedName>
</protein>
<dbReference type="InterPro" id="IPR025158">
    <property type="entry name" value="Mg_chelat-rel_C"/>
</dbReference>
<sequence>MAQCRCAAHTRVRYLQRISGPLGDRIDLRLTVRRVPTVLLQGSGARTETSGELRARVTGAREAAAHRLRRTPWRVNAEVPGTWLRSPEMRLPRGDTAVLDRALARGGLTMRGYDRVLRVAWTIADLAGRDRPVRSDLSRALVLRGGDLP</sequence>
<gene>
    <name evidence="3" type="ORF">MUN76_01350</name>
</gene>
<accession>A0ABY4FWI8</accession>